<name>A0A834WFN3_9FABA</name>
<gene>
    <name evidence="1" type="ORF">G2W53_026427</name>
</gene>
<comment type="caution">
    <text evidence="1">The sequence shown here is derived from an EMBL/GenBank/DDBJ whole genome shotgun (WGS) entry which is preliminary data.</text>
</comment>
<accession>A0A834WFN3</accession>
<evidence type="ECO:0000313" key="2">
    <source>
        <dbReference type="Proteomes" id="UP000634136"/>
    </source>
</evidence>
<sequence length="29" mass="3139">MSVRVVFEKPSGIDARIGVVMAWGVCIMS</sequence>
<dbReference type="AlphaFoldDB" id="A0A834WFN3"/>
<organism evidence="1 2">
    <name type="scientific">Senna tora</name>
    <dbReference type="NCBI Taxonomy" id="362788"/>
    <lineage>
        <taxon>Eukaryota</taxon>
        <taxon>Viridiplantae</taxon>
        <taxon>Streptophyta</taxon>
        <taxon>Embryophyta</taxon>
        <taxon>Tracheophyta</taxon>
        <taxon>Spermatophyta</taxon>
        <taxon>Magnoliopsida</taxon>
        <taxon>eudicotyledons</taxon>
        <taxon>Gunneridae</taxon>
        <taxon>Pentapetalae</taxon>
        <taxon>rosids</taxon>
        <taxon>fabids</taxon>
        <taxon>Fabales</taxon>
        <taxon>Fabaceae</taxon>
        <taxon>Caesalpinioideae</taxon>
        <taxon>Cassia clade</taxon>
        <taxon>Senna</taxon>
    </lineage>
</organism>
<evidence type="ECO:0000313" key="1">
    <source>
        <dbReference type="EMBL" id="KAF7820972.1"/>
    </source>
</evidence>
<dbReference type="Proteomes" id="UP000634136">
    <property type="component" value="Unassembled WGS sequence"/>
</dbReference>
<reference evidence="1" key="1">
    <citation type="submission" date="2020-09" db="EMBL/GenBank/DDBJ databases">
        <title>Genome-Enabled Discovery of Anthraquinone Biosynthesis in Senna tora.</title>
        <authorList>
            <person name="Kang S.-H."/>
            <person name="Pandey R.P."/>
            <person name="Lee C.-M."/>
            <person name="Sim J.-S."/>
            <person name="Jeong J.-T."/>
            <person name="Choi B.-S."/>
            <person name="Jung M."/>
            <person name="Ginzburg D."/>
            <person name="Zhao K."/>
            <person name="Won S.Y."/>
            <person name="Oh T.-J."/>
            <person name="Yu Y."/>
            <person name="Kim N.-H."/>
            <person name="Lee O.R."/>
            <person name="Lee T.-H."/>
            <person name="Bashyal P."/>
            <person name="Kim T.-S."/>
            <person name="Lee W.-H."/>
            <person name="Kawkins C."/>
            <person name="Kim C.-K."/>
            <person name="Kim J.S."/>
            <person name="Ahn B.O."/>
            <person name="Rhee S.Y."/>
            <person name="Sohng J.K."/>
        </authorList>
    </citation>
    <scope>NUCLEOTIDE SEQUENCE</scope>
    <source>
        <tissue evidence="1">Leaf</tissue>
    </source>
</reference>
<protein>
    <submittedName>
        <fullName evidence="1">Uncharacterized protein</fullName>
    </submittedName>
</protein>
<keyword evidence="2" id="KW-1185">Reference proteome</keyword>
<dbReference type="EMBL" id="JAAIUW010000008">
    <property type="protein sequence ID" value="KAF7820972.1"/>
    <property type="molecule type" value="Genomic_DNA"/>
</dbReference>
<proteinExistence type="predicted"/>